<feature type="region of interest" description="Disordered" evidence="1">
    <location>
        <begin position="1"/>
        <end position="63"/>
    </location>
</feature>
<comment type="caution">
    <text evidence="2">The sequence shown here is derived from an EMBL/GenBank/DDBJ whole genome shotgun (WGS) entry which is preliminary data.</text>
</comment>
<feature type="compositionally biased region" description="Low complexity" evidence="1">
    <location>
        <begin position="411"/>
        <end position="438"/>
    </location>
</feature>
<feature type="compositionally biased region" description="Low complexity" evidence="1">
    <location>
        <begin position="1"/>
        <end position="10"/>
    </location>
</feature>
<organism evidence="2 3">
    <name type="scientific">Pandoraea capi</name>
    <dbReference type="NCBI Taxonomy" id="2508286"/>
    <lineage>
        <taxon>Bacteria</taxon>
        <taxon>Pseudomonadati</taxon>
        <taxon>Pseudomonadota</taxon>
        <taxon>Betaproteobacteria</taxon>
        <taxon>Burkholderiales</taxon>
        <taxon>Burkholderiaceae</taxon>
        <taxon>Pandoraea</taxon>
    </lineage>
</organism>
<evidence type="ECO:0000256" key="1">
    <source>
        <dbReference type="SAM" id="MobiDB-lite"/>
    </source>
</evidence>
<protein>
    <submittedName>
        <fullName evidence="2">Uncharacterized protein</fullName>
    </submittedName>
</protein>
<feature type="region of interest" description="Disordered" evidence="1">
    <location>
        <begin position="396"/>
        <end position="462"/>
    </location>
</feature>
<name>A0ABY6VQY0_9BURK</name>
<keyword evidence="3" id="KW-1185">Reference proteome</keyword>
<reference evidence="2 3" key="1">
    <citation type="submission" date="2019-08" db="EMBL/GenBank/DDBJ databases">
        <authorList>
            <person name="Peeters C."/>
        </authorList>
    </citation>
    <scope>NUCLEOTIDE SEQUENCE [LARGE SCALE GENOMIC DNA]</scope>
    <source>
        <strain evidence="2 3">LMG 20602</strain>
    </source>
</reference>
<gene>
    <name evidence="2" type="ORF">PCA20602_00937</name>
</gene>
<dbReference type="Proteomes" id="UP000366065">
    <property type="component" value="Unassembled WGS sequence"/>
</dbReference>
<sequence length="570" mass="60678">MPDVGQSGQSDTGGTGSDIHDRVERPRDVQPPSAVQPVSEGERLSAGSTAVTASERARPDLRTQIRPESLTRVGFEIELGRTYHFPESARPTLGQVLNRTLAEFVGTVPPAIRGGEPRRAVILEVLLDDIRTPDAGGCTAQVEFRTPPLRFSWLSTSLSAQIRRAISRFPTSMLTAASPVAVGQWRPTALLREHAAQLTEGAPDQRNFSISSTSNLAQHATISIELAAFGTLNHDQQNLLFRHGRGATDRQQLLDQLAALTNGSGSPLDATTVGRNRAGSTVKSPIESILAADPTLRAPPGASAEGSVTVGDSEAHPYAPLAEAVQQIRNDGQFPSVQGAGDRGYRAVAEKLQPPLRDTVSGQLRVLVEHRTGTLVSAVNEALRGRSEPLRPIMEAARDMDRNRVQRPRAPSTESSTTSPTTSSVTTPVTGAVGTSGTRATVSASRSEPAGGGGARPVIAPPPLATMTVPQMVQHYGPGILWARGQGTFSHEFLQFRDHRAAALLRLTQNGLAPAEAAVISADLNTQFVQAGVPAQGDHPDAQLQEHIFDGVDVAWGRQLWALLRYFNGA</sequence>
<evidence type="ECO:0000313" key="2">
    <source>
        <dbReference type="EMBL" id="VVD77548.1"/>
    </source>
</evidence>
<accession>A0ABY6VQY0</accession>
<feature type="region of interest" description="Disordered" evidence="1">
    <location>
        <begin position="293"/>
        <end position="313"/>
    </location>
</feature>
<proteinExistence type="predicted"/>
<evidence type="ECO:0000313" key="3">
    <source>
        <dbReference type="Proteomes" id="UP000366065"/>
    </source>
</evidence>
<dbReference type="EMBL" id="CABPRV010000002">
    <property type="protein sequence ID" value="VVD77548.1"/>
    <property type="molecule type" value="Genomic_DNA"/>
</dbReference>
<feature type="compositionally biased region" description="Basic and acidic residues" evidence="1">
    <location>
        <begin position="18"/>
        <end position="28"/>
    </location>
</feature>